<keyword evidence="4" id="KW-1185">Reference proteome</keyword>
<feature type="compositionally biased region" description="Polar residues" evidence="1">
    <location>
        <begin position="248"/>
        <end position="259"/>
    </location>
</feature>
<dbReference type="InterPro" id="IPR051364">
    <property type="entry name" value="Cytokinesis/Rho-signaling"/>
</dbReference>
<accession>A0A8C5TRF0</accession>
<dbReference type="InterPro" id="IPR011993">
    <property type="entry name" value="PH-like_dom_sf"/>
</dbReference>
<dbReference type="SUPFAM" id="SSF50729">
    <property type="entry name" value="PH domain-like"/>
    <property type="match status" value="1"/>
</dbReference>
<dbReference type="GO" id="GO:0030097">
    <property type="term" value="P:hemopoiesis"/>
    <property type="evidence" value="ECO:0007669"/>
    <property type="project" value="TreeGrafter"/>
</dbReference>
<sequence>MTRDMMAGFLNQQQMVGGLMSWRRLYCILRGGKLFCYYTPEEIEAKLEPLIITDSKGGTNKFSVINPMSGEAVTQHFATDSRDELHKWMEAFWQHFYDLSIDSPVKHEGLADIIQRKIEESDGEFLLGQRKESASALWASLFDGSHEMTVQKSTHLDPKRNTTSPNDSRGKKRRAPPPPSDKSPYSAKTQVNTEQQGKENWGKPDNTSASRSSSESLLATKMQQLQTPIAAPRKIGPCKKCGPGNPVSLVNKTKSQTKPVPTPRQKGITEILDPRSWLHS</sequence>
<protein>
    <submittedName>
        <fullName evidence="3">Rhotekin 2</fullName>
    </submittedName>
</protein>
<evidence type="ECO:0000256" key="1">
    <source>
        <dbReference type="SAM" id="MobiDB-lite"/>
    </source>
</evidence>
<organism evidence="3 4">
    <name type="scientific">Malurus cyaneus samueli</name>
    <dbReference type="NCBI Taxonomy" id="2593467"/>
    <lineage>
        <taxon>Eukaryota</taxon>
        <taxon>Metazoa</taxon>
        <taxon>Chordata</taxon>
        <taxon>Craniata</taxon>
        <taxon>Vertebrata</taxon>
        <taxon>Euteleostomi</taxon>
        <taxon>Archelosauria</taxon>
        <taxon>Archosauria</taxon>
        <taxon>Dinosauria</taxon>
        <taxon>Saurischia</taxon>
        <taxon>Theropoda</taxon>
        <taxon>Coelurosauria</taxon>
        <taxon>Aves</taxon>
        <taxon>Neognathae</taxon>
        <taxon>Neoaves</taxon>
        <taxon>Telluraves</taxon>
        <taxon>Australaves</taxon>
        <taxon>Passeriformes</taxon>
        <taxon>Meliphagoidea</taxon>
        <taxon>Maluridae</taxon>
        <taxon>Malurus</taxon>
    </lineage>
</organism>
<dbReference type="Proteomes" id="UP000694560">
    <property type="component" value="Unplaced"/>
</dbReference>
<evidence type="ECO:0000313" key="4">
    <source>
        <dbReference type="Proteomes" id="UP000694560"/>
    </source>
</evidence>
<dbReference type="Ensembl" id="ENSMCST00000011803.1">
    <property type="protein sequence ID" value="ENSMCSP00000011504.1"/>
    <property type="gene ID" value="ENSMCSG00000007853.1"/>
</dbReference>
<name>A0A8C5TRF0_9PASS</name>
<dbReference type="Pfam" id="PF00169">
    <property type="entry name" value="PH"/>
    <property type="match status" value="1"/>
</dbReference>
<evidence type="ECO:0000313" key="3">
    <source>
        <dbReference type="Ensembl" id="ENSMCSP00000011504.1"/>
    </source>
</evidence>
<feature type="region of interest" description="Disordered" evidence="1">
    <location>
        <begin position="149"/>
        <end position="280"/>
    </location>
</feature>
<feature type="compositionally biased region" description="Low complexity" evidence="1">
    <location>
        <begin position="208"/>
        <end position="219"/>
    </location>
</feature>
<dbReference type="PANTHER" id="PTHR21538:SF21">
    <property type="entry name" value="RHOTEKIN-2"/>
    <property type="match status" value="1"/>
</dbReference>
<reference evidence="3" key="1">
    <citation type="submission" date="2025-08" db="UniProtKB">
        <authorList>
            <consortium name="Ensembl"/>
        </authorList>
    </citation>
    <scope>IDENTIFICATION</scope>
</reference>
<feature type="compositionally biased region" description="Polar residues" evidence="1">
    <location>
        <begin position="186"/>
        <end position="195"/>
    </location>
</feature>
<evidence type="ECO:0000259" key="2">
    <source>
        <dbReference type="PROSITE" id="PS50003"/>
    </source>
</evidence>
<dbReference type="AlphaFoldDB" id="A0A8C5TRF0"/>
<reference evidence="3" key="2">
    <citation type="submission" date="2025-09" db="UniProtKB">
        <authorList>
            <consortium name="Ensembl"/>
        </authorList>
    </citation>
    <scope>IDENTIFICATION</scope>
</reference>
<dbReference type="CDD" id="cd13249">
    <property type="entry name" value="PH_rhotekin2"/>
    <property type="match status" value="1"/>
</dbReference>
<dbReference type="GO" id="GO:0008284">
    <property type="term" value="P:positive regulation of cell population proliferation"/>
    <property type="evidence" value="ECO:0007669"/>
    <property type="project" value="TreeGrafter"/>
</dbReference>
<dbReference type="PANTHER" id="PTHR21538">
    <property type="entry name" value="ANILLIN/RHOTEKIN RTKN"/>
    <property type="match status" value="1"/>
</dbReference>
<proteinExistence type="predicted"/>
<feature type="domain" description="PH" evidence="2">
    <location>
        <begin position="3"/>
        <end position="97"/>
    </location>
</feature>
<dbReference type="Gene3D" id="2.30.29.30">
    <property type="entry name" value="Pleckstrin-homology domain (PH domain)/Phosphotyrosine-binding domain (PTB)"/>
    <property type="match status" value="1"/>
</dbReference>
<dbReference type="PROSITE" id="PS50003">
    <property type="entry name" value="PH_DOMAIN"/>
    <property type="match status" value="1"/>
</dbReference>
<dbReference type="InterPro" id="IPR001849">
    <property type="entry name" value="PH_domain"/>
</dbReference>